<gene>
    <name evidence="2" type="ORF">HNP48_001669</name>
</gene>
<evidence type="ECO:0000313" key="2">
    <source>
        <dbReference type="EMBL" id="MBB6559005.1"/>
    </source>
</evidence>
<proteinExistence type="predicted"/>
<sequence>MIEEIKIENYKSIEEIKIPLGLVNVFIGENGAGKSNILEVIALAGAAAAEKLDNEFLSSRGIRVTNPEGMRPGFNGCDINAPIKITVKNNKKDTAKFELNNDNLPYSKWTCTQSSNESFDLQYQEFESLLKDFQELASSKSTEDNKQKTEAIGDFFLAFAKHLESVDSKKFRETGKIHFNYEIADEKKGKIITNRIFKNSSFAQYLGNFVVYSPENSALRMLQKEGQIEPLGINGEGVFRLLSVIEKNNPEQFEKIKSSLRLLGWFEDFRLKEDSGNGTLEVKDRYLSDSSKYLDSISTNEGFLFLLFYFLLFSSHLTPSFFAVDNIDASLNPKLCEKLMRELVKIAKTTKKQAIFTTHNPSILDGINLDDDNQRLFVVSRGRTGKTKIQRILKPAYENHPRRLSELFINGVLGGLPKAF</sequence>
<dbReference type="GO" id="GO:0016887">
    <property type="term" value="F:ATP hydrolysis activity"/>
    <property type="evidence" value="ECO:0007669"/>
    <property type="project" value="InterPro"/>
</dbReference>
<reference evidence="2 3" key="1">
    <citation type="submission" date="2020-08" db="EMBL/GenBank/DDBJ databases">
        <title>Functional genomics of gut bacteria from endangered species of beetles.</title>
        <authorList>
            <person name="Carlos-Shanley C."/>
        </authorList>
    </citation>
    <scope>NUCLEOTIDE SEQUENCE [LARGE SCALE GENOMIC DNA]</scope>
    <source>
        <strain evidence="2 3">S00198</strain>
    </source>
</reference>
<dbReference type="PANTHER" id="PTHR43581">
    <property type="entry name" value="ATP/GTP PHOSPHATASE"/>
    <property type="match status" value="1"/>
</dbReference>
<dbReference type="Pfam" id="PF13304">
    <property type="entry name" value="AAA_21"/>
    <property type="match status" value="1"/>
</dbReference>
<dbReference type="AlphaFoldDB" id="A0A7X0U900"/>
<evidence type="ECO:0000313" key="3">
    <source>
        <dbReference type="Proteomes" id="UP000575083"/>
    </source>
</evidence>
<dbReference type="InterPro" id="IPR051396">
    <property type="entry name" value="Bact_Antivir_Def_Nuclease"/>
</dbReference>
<evidence type="ECO:0000259" key="1">
    <source>
        <dbReference type="Pfam" id="PF13304"/>
    </source>
</evidence>
<dbReference type="PIRSF" id="PIRSF029347">
    <property type="entry name" value="RecF"/>
    <property type="match status" value="1"/>
</dbReference>
<dbReference type="GO" id="GO:0005524">
    <property type="term" value="F:ATP binding"/>
    <property type="evidence" value="ECO:0007669"/>
    <property type="project" value="InterPro"/>
</dbReference>
<feature type="domain" description="ATPase AAA-type core" evidence="1">
    <location>
        <begin position="23"/>
        <end position="365"/>
    </location>
</feature>
<keyword evidence="3" id="KW-1185">Reference proteome</keyword>
<dbReference type="SUPFAM" id="SSF52540">
    <property type="entry name" value="P-loop containing nucleoside triphosphate hydrolases"/>
    <property type="match status" value="1"/>
</dbReference>
<dbReference type="Gene3D" id="3.40.50.300">
    <property type="entry name" value="P-loop containing nucleotide triphosphate hydrolases"/>
    <property type="match status" value="1"/>
</dbReference>
<dbReference type="EMBL" id="JACHLK010000002">
    <property type="protein sequence ID" value="MBB6559005.1"/>
    <property type="molecule type" value="Genomic_DNA"/>
</dbReference>
<accession>A0A7X0U900</accession>
<dbReference type="InterPro" id="IPR027417">
    <property type="entry name" value="P-loop_NTPase"/>
</dbReference>
<dbReference type="Proteomes" id="UP000575083">
    <property type="component" value="Unassembled WGS sequence"/>
</dbReference>
<dbReference type="RefSeq" id="WP_184856404.1">
    <property type="nucleotide sequence ID" value="NZ_JACHLK010000002.1"/>
</dbReference>
<comment type="caution">
    <text evidence="2">The sequence shown here is derived from an EMBL/GenBank/DDBJ whole genome shotgun (WGS) entry which is preliminary data.</text>
</comment>
<dbReference type="PANTHER" id="PTHR43581:SF4">
    <property type="entry name" value="ATP_GTP PHOSPHATASE"/>
    <property type="match status" value="1"/>
</dbReference>
<name>A0A7X0U900_9BURK</name>
<dbReference type="InterPro" id="IPR003959">
    <property type="entry name" value="ATPase_AAA_core"/>
</dbReference>
<dbReference type="InterPro" id="IPR014555">
    <property type="entry name" value="RecF-like"/>
</dbReference>
<organism evidence="2 3">
    <name type="scientific">Acidovorax soli</name>
    <dbReference type="NCBI Taxonomy" id="592050"/>
    <lineage>
        <taxon>Bacteria</taxon>
        <taxon>Pseudomonadati</taxon>
        <taxon>Pseudomonadota</taxon>
        <taxon>Betaproteobacteria</taxon>
        <taxon>Burkholderiales</taxon>
        <taxon>Comamonadaceae</taxon>
        <taxon>Acidovorax</taxon>
    </lineage>
</organism>
<protein>
    <submittedName>
        <fullName evidence="2">Putative ATPase</fullName>
    </submittedName>
</protein>